<protein>
    <submittedName>
        <fullName evidence="2">2-C-methyl-D-erythritol 4-phosphate cytidylyltransferase</fullName>
    </submittedName>
</protein>
<dbReference type="EMBL" id="QLYR01000001">
    <property type="protein sequence ID" value="RAQ30619.1"/>
    <property type="molecule type" value="Genomic_DNA"/>
</dbReference>
<keyword evidence="2" id="KW-0808">Transferase</keyword>
<evidence type="ECO:0000259" key="1">
    <source>
        <dbReference type="Pfam" id="PF04991"/>
    </source>
</evidence>
<evidence type="ECO:0000313" key="2">
    <source>
        <dbReference type="EMBL" id="RAQ30619.1"/>
    </source>
</evidence>
<evidence type="ECO:0000313" key="3">
    <source>
        <dbReference type="Proteomes" id="UP000249377"/>
    </source>
</evidence>
<reference evidence="2 3" key="1">
    <citation type="submission" date="2018-06" db="EMBL/GenBank/DDBJ databases">
        <title>Noncontiguous genome sequence of Ruminococcaceae bacterium ASD2818.</title>
        <authorList>
            <person name="Chaplin A.V."/>
            <person name="Sokolova S.R."/>
            <person name="Kochetkova T.O."/>
            <person name="Goltsov A.Y."/>
            <person name="Trofimov D.Y."/>
            <person name="Efimov B.A."/>
        </authorList>
    </citation>
    <scope>NUCLEOTIDE SEQUENCE [LARGE SCALE GENOMIC DNA]</scope>
    <source>
        <strain evidence="2 3">ASD2818</strain>
    </source>
</reference>
<accession>A0A328UH23</accession>
<name>A0A328UH23_9FIRM</name>
<dbReference type="AlphaFoldDB" id="A0A328UH23"/>
<sequence>MADLTEEQLKALQKKGLEMAVYFRDFCAENKLLAYFCGGCCIGAVRHQGFIPWDDDVDFFMPRPDYERFLALWNEKADSERYVLVNADAHLVDRNLFATIRDSRTAVVKTYQQDLDLCHGLAMDILPLDGYPDAPLKRKFQVFWALIYSLFRAQTVPENHGGLMRLGSRVLLGMVPSRRLRYKIWRFAERHMTKYKIDDCANITELCSGPGYMKNKYPKQIFAAAVEKEFEGELMPLPIGYDEYLRIVFGDYMQLPPEEKRVAHHDAVLYDLEHSYRDYKGKYGNKENEK</sequence>
<dbReference type="Pfam" id="PF04991">
    <property type="entry name" value="LicD"/>
    <property type="match status" value="1"/>
</dbReference>
<keyword evidence="2" id="KW-0548">Nucleotidyltransferase</keyword>
<dbReference type="PANTHER" id="PTHR43404">
    <property type="entry name" value="LIPOPOLYSACCHARIDE CHOLINEPHOSPHOTRANSFERASE LICD"/>
    <property type="match status" value="1"/>
</dbReference>
<comment type="caution">
    <text evidence="2">The sequence shown here is derived from an EMBL/GenBank/DDBJ whole genome shotgun (WGS) entry which is preliminary data.</text>
</comment>
<dbReference type="PANTHER" id="PTHR43404:SF2">
    <property type="entry name" value="LIPOPOLYSACCHARIDE CHOLINEPHOSPHOTRANSFERASE LICD"/>
    <property type="match status" value="1"/>
</dbReference>
<dbReference type="InterPro" id="IPR007074">
    <property type="entry name" value="LicD/FKTN/FKRP_NTP_transf"/>
</dbReference>
<feature type="domain" description="LicD/FKTN/FKRP nucleotidyltransferase" evidence="1">
    <location>
        <begin position="27"/>
        <end position="250"/>
    </location>
</feature>
<dbReference type="Proteomes" id="UP000249377">
    <property type="component" value="Unassembled WGS sequence"/>
</dbReference>
<keyword evidence="3" id="KW-1185">Reference proteome</keyword>
<dbReference type="GO" id="GO:0016779">
    <property type="term" value="F:nucleotidyltransferase activity"/>
    <property type="evidence" value="ECO:0007669"/>
    <property type="project" value="UniProtKB-KW"/>
</dbReference>
<dbReference type="RefSeq" id="WP_112331814.1">
    <property type="nucleotide sequence ID" value="NZ_JADPHD010000004.1"/>
</dbReference>
<proteinExistence type="predicted"/>
<gene>
    <name evidence="2" type="ORF">DPQ25_03790</name>
</gene>
<organism evidence="2 3">
    <name type="scientific">Hydrogeniiclostridium mannosilyticum</name>
    <dbReference type="NCBI Taxonomy" id="2764322"/>
    <lineage>
        <taxon>Bacteria</taxon>
        <taxon>Bacillati</taxon>
        <taxon>Bacillota</taxon>
        <taxon>Clostridia</taxon>
        <taxon>Eubacteriales</taxon>
        <taxon>Acutalibacteraceae</taxon>
        <taxon>Hydrogeniiclostridium</taxon>
    </lineage>
</organism>
<dbReference type="InterPro" id="IPR052942">
    <property type="entry name" value="LPS_cholinephosphotransferase"/>
</dbReference>
<dbReference type="GO" id="GO:0009100">
    <property type="term" value="P:glycoprotein metabolic process"/>
    <property type="evidence" value="ECO:0007669"/>
    <property type="project" value="UniProtKB-ARBA"/>
</dbReference>